<comment type="caution">
    <text evidence="11">The sequence shown here is derived from an EMBL/GenBank/DDBJ whole genome shotgun (WGS) entry which is preliminary data.</text>
</comment>
<dbReference type="EC" id="2.3.1.199" evidence="10"/>
<comment type="subcellular location">
    <subcellularLocation>
        <location evidence="1">Membrane</location>
        <topology evidence="1">Multi-pass membrane protein</topology>
    </subcellularLocation>
</comment>
<proteinExistence type="inferred from homology"/>
<gene>
    <name evidence="11" type="ORF">JYU34_016660</name>
</gene>
<evidence type="ECO:0000256" key="3">
    <source>
        <dbReference type="ARBA" id="ARBA00022679"/>
    </source>
</evidence>
<keyword evidence="7 10" id="KW-0443">Lipid metabolism</keyword>
<dbReference type="Pfam" id="PF01151">
    <property type="entry name" value="ELO"/>
    <property type="match status" value="1"/>
</dbReference>
<comment type="catalytic activity">
    <reaction evidence="10">
        <text>a very-long-chain acyl-CoA + malonyl-CoA + H(+) = a very-long-chain 3-oxoacyl-CoA + CO2 + CoA</text>
        <dbReference type="Rhea" id="RHEA:32727"/>
        <dbReference type="ChEBI" id="CHEBI:15378"/>
        <dbReference type="ChEBI" id="CHEBI:16526"/>
        <dbReference type="ChEBI" id="CHEBI:57287"/>
        <dbReference type="ChEBI" id="CHEBI:57384"/>
        <dbReference type="ChEBI" id="CHEBI:90725"/>
        <dbReference type="ChEBI" id="CHEBI:90736"/>
        <dbReference type="EC" id="2.3.1.199"/>
    </reaction>
</comment>
<feature type="transmembrane region" description="Helical" evidence="10">
    <location>
        <begin position="143"/>
        <end position="160"/>
    </location>
</feature>
<keyword evidence="4 10" id="KW-0812">Transmembrane</keyword>
<keyword evidence="5 10" id="KW-0276">Fatty acid metabolism</keyword>
<reference evidence="11 12" key="1">
    <citation type="submission" date="2021-06" db="EMBL/GenBank/DDBJ databases">
        <title>A haploid diamondback moth (Plutella xylostella L.) genome assembly resolves 31 chromosomes and identifies a diamide resistance mutation.</title>
        <authorList>
            <person name="Ward C.M."/>
            <person name="Perry K.D."/>
            <person name="Baker G."/>
            <person name="Powis K."/>
            <person name="Heckel D.G."/>
            <person name="Baxter S.W."/>
        </authorList>
    </citation>
    <scope>NUCLEOTIDE SEQUENCE [LARGE SCALE GENOMIC DNA]</scope>
    <source>
        <strain evidence="11 12">LV</strain>
        <tissue evidence="11">Single pupa</tissue>
    </source>
</reference>
<feature type="transmembrane region" description="Helical" evidence="10">
    <location>
        <begin position="65"/>
        <end position="84"/>
    </location>
</feature>
<dbReference type="EMBL" id="JAHIBW010000022">
    <property type="protein sequence ID" value="KAG7299668.1"/>
    <property type="molecule type" value="Genomic_DNA"/>
</dbReference>
<evidence type="ECO:0000256" key="8">
    <source>
        <dbReference type="ARBA" id="ARBA00023136"/>
    </source>
</evidence>
<feature type="transmembrane region" description="Helical" evidence="10">
    <location>
        <begin position="34"/>
        <end position="53"/>
    </location>
</feature>
<dbReference type="InterPro" id="IPR002076">
    <property type="entry name" value="ELO_fam"/>
</dbReference>
<evidence type="ECO:0000256" key="10">
    <source>
        <dbReference type="RuleBase" id="RU361115"/>
    </source>
</evidence>
<keyword evidence="8 10" id="KW-0472">Membrane</keyword>
<name>A0ABQ7Q360_PLUXY</name>
<feature type="transmembrane region" description="Helical" evidence="10">
    <location>
        <begin position="166"/>
        <end position="189"/>
    </location>
</feature>
<comment type="similarity">
    <text evidence="10">Belongs to the ELO family.</text>
</comment>
<dbReference type="PANTHER" id="PTHR11157:SF103">
    <property type="entry name" value="ELONGATION OF VERY LONG CHAIN FATTY ACIDS PROTEIN"/>
    <property type="match status" value="1"/>
</dbReference>
<evidence type="ECO:0000256" key="2">
    <source>
        <dbReference type="ARBA" id="ARBA00022516"/>
    </source>
</evidence>
<evidence type="ECO:0000256" key="6">
    <source>
        <dbReference type="ARBA" id="ARBA00022989"/>
    </source>
</evidence>
<keyword evidence="3 10" id="KW-0808">Transferase</keyword>
<keyword evidence="2 10" id="KW-0444">Lipid biosynthesis</keyword>
<evidence type="ECO:0000256" key="5">
    <source>
        <dbReference type="ARBA" id="ARBA00022832"/>
    </source>
</evidence>
<evidence type="ECO:0000313" key="11">
    <source>
        <dbReference type="EMBL" id="KAG7299668.1"/>
    </source>
</evidence>
<dbReference type="PANTHER" id="PTHR11157">
    <property type="entry name" value="FATTY ACID ACYL TRANSFERASE-RELATED"/>
    <property type="match status" value="1"/>
</dbReference>
<accession>A0ABQ7Q360</accession>
<sequence>MATAFGIKNPSWDLTKSRHEETDVYPLMGSPGPVMMIIALYLLFVLKVGPSFMRKREAFRLKYTLILYNAVQVAISVYLAQKYLRALMQYGLFPETCLLDKEDTRHMLIEGIWLYFAAKVTELLDTVFFVLRKKDNQVSFLHLYHHSIMMTGTWAFLKYAPSDNVIFIGFFNSLVHVFMYTYYGLAALGPHVAKYLTWKKYMTSFQLLQFVSVFFQYLASLKFSECPPSKGVAIFFTFQIIFFLVLFSNFYKQSYTQKQSKLANGGSKLVSNGKTKEEKAL</sequence>
<evidence type="ECO:0000256" key="1">
    <source>
        <dbReference type="ARBA" id="ARBA00004141"/>
    </source>
</evidence>
<dbReference type="Proteomes" id="UP000823941">
    <property type="component" value="Chromosome 22"/>
</dbReference>
<feature type="transmembrane region" description="Helical" evidence="10">
    <location>
        <begin position="231"/>
        <end position="251"/>
    </location>
</feature>
<feature type="transmembrane region" description="Helical" evidence="10">
    <location>
        <begin position="201"/>
        <end position="219"/>
    </location>
</feature>
<evidence type="ECO:0000256" key="9">
    <source>
        <dbReference type="ARBA" id="ARBA00023160"/>
    </source>
</evidence>
<evidence type="ECO:0000256" key="7">
    <source>
        <dbReference type="ARBA" id="ARBA00023098"/>
    </source>
</evidence>
<evidence type="ECO:0000313" key="12">
    <source>
        <dbReference type="Proteomes" id="UP000823941"/>
    </source>
</evidence>
<protein>
    <recommendedName>
        <fullName evidence="10">Elongation of very long chain fatty acids protein</fullName>
        <ecNumber evidence="10">2.3.1.199</ecNumber>
    </recommendedName>
    <alternativeName>
        <fullName evidence="10">Very-long-chain 3-oxoacyl-CoA synthase</fullName>
    </alternativeName>
</protein>
<feature type="transmembrane region" description="Helical" evidence="10">
    <location>
        <begin position="112"/>
        <end position="131"/>
    </location>
</feature>
<keyword evidence="9 10" id="KW-0275">Fatty acid biosynthesis</keyword>
<keyword evidence="6 10" id="KW-1133">Transmembrane helix</keyword>
<keyword evidence="12" id="KW-1185">Reference proteome</keyword>
<evidence type="ECO:0000256" key="4">
    <source>
        <dbReference type="ARBA" id="ARBA00022692"/>
    </source>
</evidence>
<organism evidence="11 12">
    <name type="scientific">Plutella xylostella</name>
    <name type="common">Diamondback moth</name>
    <name type="synonym">Plutella maculipennis</name>
    <dbReference type="NCBI Taxonomy" id="51655"/>
    <lineage>
        <taxon>Eukaryota</taxon>
        <taxon>Metazoa</taxon>
        <taxon>Ecdysozoa</taxon>
        <taxon>Arthropoda</taxon>
        <taxon>Hexapoda</taxon>
        <taxon>Insecta</taxon>
        <taxon>Pterygota</taxon>
        <taxon>Neoptera</taxon>
        <taxon>Endopterygota</taxon>
        <taxon>Lepidoptera</taxon>
        <taxon>Glossata</taxon>
        <taxon>Ditrysia</taxon>
        <taxon>Yponomeutoidea</taxon>
        <taxon>Plutellidae</taxon>
        <taxon>Plutella</taxon>
    </lineage>
</organism>